<dbReference type="InterPro" id="IPR003439">
    <property type="entry name" value="ABC_transporter-like_ATP-bd"/>
</dbReference>
<dbReference type="PROSITE" id="PS00211">
    <property type="entry name" value="ABC_TRANSPORTER_1"/>
    <property type="match status" value="1"/>
</dbReference>
<sequence length="411" mass="46586">MEGEVLIKVESVSKKFCKDLKLGLFYGFKDLGGSVFGSSAQKELRKKEFWAVDDISFEVKRGECIGLLGHNGAGKSTLLKVLTGLIAPDRGRIEMHGRVNALIELTAGFNPILTGRENIYNNAAVLGLSDKEIKEKFDEIVAFSELEEFIDTPVQYYSSGMKVRLGFSVAVHTEPDVLILDEVLSVGDAGFRAKSFNKMMEIMQSAAVIFVSHSMPQVARTCDQVLFMRHGKSFYYGENVNKGIEMYFDEFKNEQGKIELDEGAEIHNITLNSEKIRDENHIVFTNYGEPFSVEFDIKIKDPSVKDFYVQLQIIDKDLKMAAIHYTHLFKTGFKVQEKNKIKIVFPELQLVNGEYGLTYFVVEDNGSNKVEENKILAIYRNFTKFKVKGLNTTTYTSFHLKAEAYQNDIQL</sequence>
<dbReference type="PANTHER" id="PTHR46743">
    <property type="entry name" value="TEICHOIC ACIDS EXPORT ATP-BINDING PROTEIN TAGH"/>
    <property type="match status" value="1"/>
</dbReference>
<comment type="similarity">
    <text evidence="1">Belongs to the ABC transporter superfamily.</text>
</comment>
<evidence type="ECO:0000256" key="1">
    <source>
        <dbReference type="ARBA" id="ARBA00005417"/>
    </source>
</evidence>
<dbReference type="Proteomes" id="UP000198555">
    <property type="component" value="Unassembled WGS sequence"/>
</dbReference>
<dbReference type="SMART" id="SM00382">
    <property type="entry name" value="AAA"/>
    <property type="match status" value="1"/>
</dbReference>
<dbReference type="InterPro" id="IPR017871">
    <property type="entry name" value="ABC_transporter-like_CS"/>
</dbReference>
<keyword evidence="7" id="KW-1185">Reference proteome</keyword>
<dbReference type="GO" id="GO:0140359">
    <property type="term" value="F:ABC-type transporter activity"/>
    <property type="evidence" value="ECO:0007669"/>
    <property type="project" value="InterPro"/>
</dbReference>
<evidence type="ECO:0000256" key="4">
    <source>
        <dbReference type="ARBA" id="ARBA00022840"/>
    </source>
</evidence>
<evidence type="ECO:0000313" key="7">
    <source>
        <dbReference type="Proteomes" id="UP000198555"/>
    </source>
</evidence>
<evidence type="ECO:0000313" key="6">
    <source>
        <dbReference type="EMBL" id="SEH47619.1"/>
    </source>
</evidence>
<dbReference type="InterPro" id="IPR015860">
    <property type="entry name" value="ABC_transpr_TagH-like"/>
</dbReference>
<dbReference type="EMBL" id="FNWX01000006">
    <property type="protein sequence ID" value="SEH47619.1"/>
    <property type="molecule type" value="Genomic_DNA"/>
</dbReference>
<dbReference type="STRING" id="420404.SAMN05421793_10647"/>
<evidence type="ECO:0000259" key="5">
    <source>
        <dbReference type="PROSITE" id="PS50893"/>
    </source>
</evidence>
<dbReference type="InterPro" id="IPR050683">
    <property type="entry name" value="Bact_Polysacc_Export_ATP-bd"/>
</dbReference>
<accession>A0A1H6IMX1</accession>
<dbReference type="SUPFAM" id="SSF52540">
    <property type="entry name" value="P-loop containing nucleoside triphosphate hydrolases"/>
    <property type="match status" value="1"/>
</dbReference>
<proteinExistence type="inferred from homology"/>
<dbReference type="RefSeq" id="WP_089768569.1">
    <property type="nucleotide sequence ID" value="NZ_FNWX01000006.1"/>
</dbReference>
<dbReference type="Pfam" id="PF00005">
    <property type="entry name" value="ABC_tran"/>
    <property type="match status" value="1"/>
</dbReference>
<dbReference type="GO" id="GO:0016020">
    <property type="term" value="C:membrane"/>
    <property type="evidence" value="ECO:0007669"/>
    <property type="project" value="InterPro"/>
</dbReference>
<dbReference type="GO" id="GO:0016887">
    <property type="term" value="F:ATP hydrolysis activity"/>
    <property type="evidence" value="ECO:0007669"/>
    <property type="project" value="InterPro"/>
</dbReference>
<evidence type="ECO:0000256" key="2">
    <source>
        <dbReference type="ARBA" id="ARBA00022448"/>
    </source>
</evidence>
<dbReference type="InterPro" id="IPR003593">
    <property type="entry name" value="AAA+_ATPase"/>
</dbReference>
<dbReference type="Gene3D" id="3.40.50.300">
    <property type="entry name" value="P-loop containing nucleotide triphosphate hydrolases"/>
    <property type="match status" value="1"/>
</dbReference>
<dbReference type="PROSITE" id="PS50893">
    <property type="entry name" value="ABC_TRANSPORTER_2"/>
    <property type="match status" value="1"/>
</dbReference>
<dbReference type="PANTHER" id="PTHR46743:SF2">
    <property type="entry name" value="TEICHOIC ACIDS EXPORT ATP-BINDING PROTEIN TAGH"/>
    <property type="match status" value="1"/>
</dbReference>
<reference evidence="7" key="1">
    <citation type="submission" date="2016-10" db="EMBL/GenBank/DDBJ databases">
        <authorList>
            <person name="Varghese N."/>
            <person name="Submissions S."/>
        </authorList>
    </citation>
    <scope>NUCLEOTIDE SEQUENCE [LARGE SCALE GENOMIC DNA]</scope>
    <source>
        <strain evidence="7">DSM 19326</strain>
    </source>
</reference>
<evidence type="ECO:0000256" key="3">
    <source>
        <dbReference type="ARBA" id="ARBA00022741"/>
    </source>
</evidence>
<feature type="domain" description="ABC transporter" evidence="5">
    <location>
        <begin position="7"/>
        <end position="255"/>
    </location>
</feature>
<keyword evidence="2" id="KW-0813">Transport</keyword>
<dbReference type="GO" id="GO:0005524">
    <property type="term" value="F:ATP binding"/>
    <property type="evidence" value="ECO:0007669"/>
    <property type="project" value="UniProtKB-KW"/>
</dbReference>
<organism evidence="6 7">
    <name type="scientific">Epilithonimonas hominis</name>
    <dbReference type="NCBI Taxonomy" id="420404"/>
    <lineage>
        <taxon>Bacteria</taxon>
        <taxon>Pseudomonadati</taxon>
        <taxon>Bacteroidota</taxon>
        <taxon>Flavobacteriia</taxon>
        <taxon>Flavobacteriales</taxon>
        <taxon>Weeksellaceae</taxon>
        <taxon>Chryseobacterium group</taxon>
        <taxon>Epilithonimonas</taxon>
    </lineage>
</organism>
<keyword evidence="3" id="KW-0547">Nucleotide-binding</keyword>
<gene>
    <name evidence="6" type="ORF">SAMN05421793_10647</name>
</gene>
<keyword evidence="4 6" id="KW-0067">ATP-binding</keyword>
<name>A0A1H6IMX1_9FLAO</name>
<dbReference type="AlphaFoldDB" id="A0A1H6IMX1"/>
<protein>
    <submittedName>
        <fullName evidence="6">Lipopolysaccharide transport system ATP-binding protein</fullName>
    </submittedName>
</protein>
<dbReference type="InterPro" id="IPR027417">
    <property type="entry name" value="P-loop_NTPase"/>
</dbReference>
<dbReference type="CDD" id="cd03220">
    <property type="entry name" value="ABC_KpsT_Wzt"/>
    <property type="match status" value="1"/>
</dbReference>